<organism evidence="2 3">
    <name type="scientific">Suhomyces tanzawaensis NRRL Y-17324</name>
    <dbReference type="NCBI Taxonomy" id="984487"/>
    <lineage>
        <taxon>Eukaryota</taxon>
        <taxon>Fungi</taxon>
        <taxon>Dikarya</taxon>
        <taxon>Ascomycota</taxon>
        <taxon>Saccharomycotina</taxon>
        <taxon>Pichiomycetes</taxon>
        <taxon>Debaryomycetaceae</taxon>
        <taxon>Suhomyces</taxon>
    </lineage>
</organism>
<evidence type="ECO:0000256" key="1">
    <source>
        <dbReference type="SAM" id="MobiDB-lite"/>
    </source>
</evidence>
<reference evidence="3" key="1">
    <citation type="submission" date="2016-05" db="EMBL/GenBank/DDBJ databases">
        <title>Comparative genomics of biotechnologically important yeasts.</title>
        <authorList>
            <consortium name="DOE Joint Genome Institute"/>
            <person name="Riley R."/>
            <person name="Haridas S."/>
            <person name="Wolfe K.H."/>
            <person name="Lopes M.R."/>
            <person name="Hittinger C.T."/>
            <person name="Goker M."/>
            <person name="Salamov A."/>
            <person name="Wisecaver J."/>
            <person name="Long T.M."/>
            <person name="Aerts A.L."/>
            <person name="Barry K."/>
            <person name="Choi C."/>
            <person name="Clum A."/>
            <person name="Coughlan A.Y."/>
            <person name="Deshpande S."/>
            <person name="Douglass A.P."/>
            <person name="Hanson S.J."/>
            <person name="Klenk H.-P."/>
            <person name="Labutti K."/>
            <person name="Lapidus A."/>
            <person name="Lindquist E."/>
            <person name="Lipzen A."/>
            <person name="Meier-Kolthoff J.P."/>
            <person name="Ohm R.A."/>
            <person name="Otillar R.P."/>
            <person name="Pangilinan J."/>
            <person name="Peng Y."/>
            <person name="Rokas A."/>
            <person name="Rosa C.A."/>
            <person name="Scheuner C."/>
            <person name="Sibirny A.A."/>
            <person name="Slot J.C."/>
            <person name="Stielow J.B."/>
            <person name="Sun H."/>
            <person name="Kurtzman C.P."/>
            <person name="Blackwell M."/>
            <person name="Grigoriev I.V."/>
            <person name="Jeffries T.W."/>
        </authorList>
    </citation>
    <scope>NUCLEOTIDE SEQUENCE [LARGE SCALE GENOMIC DNA]</scope>
    <source>
        <strain evidence="3">NRRL Y-17324</strain>
    </source>
</reference>
<dbReference type="Proteomes" id="UP000094285">
    <property type="component" value="Unassembled WGS sequence"/>
</dbReference>
<evidence type="ECO:0000313" key="3">
    <source>
        <dbReference type="Proteomes" id="UP000094285"/>
    </source>
</evidence>
<sequence length="225" mass="26094">MSYSSRGFKFARPLSSSFGKKKQLNTKYSTSSEGRTLPHANIVGVHNCLGAIRHKAPQKSFEEDTWKLSGKQPRKTSRDNGFFDTIRRGAKVETKFLKFFAPRPTVGIRPESATLRVIDSPTFGINLETQERQPSEISSFDIGACHQRCNAPYHSVLPRHESLRNRVLRSIKRRFVNLKRSKGKEVEMERQLQLRKIQQEYPFGAYKYQTRTSRPIETHEQEFKF</sequence>
<accession>A0A1E4SCV0</accession>
<dbReference type="RefSeq" id="XP_020062469.1">
    <property type="nucleotide sequence ID" value="XM_020206971.1"/>
</dbReference>
<dbReference type="EMBL" id="KV453915">
    <property type="protein sequence ID" value="ODV77347.1"/>
    <property type="molecule type" value="Genomic_DNA"/>
</dbReference>
<feature type="region of interest" description="Disordered" evidence="1">
    <location>
        <begin position="61"/>
        <end position="81"/>
    </location>
</feature>
<gene>
    <name evidence="2" type="ORF">CANTADRAFT_23475</name>
</gene>
<keyword evidence="3" id="KW-1185">Reference proteome</keyword>
<name>A0A1E4SCV0_9ASCO</name>
<evidence type="ECO:0000313" key="2">
    <source>
        <dbReference type="EMBL" id="ODV77347.1"/>
    </source>
</evidence>
<protein>
    <submittedName>
        <fullName evidence="2">Uncharacterized protein</fullName>
    </submittedName>
</protein>
<dbReference type="GeneID" id="30981108"/>
<proteinExistence type="predicted"/>
<dbReference type="AlphaFoldDB" id="A0A1E4SCV0"/>